<dbReference type="PANTHER" id="PTHR46558">
    <property type="entry name" value="TRACRIPTIONAL REGULATORY PROTEIN-RELATED-RELATED"/>
    <property type="match status" value="1"/>
</dbReference>
<dbReference type="SUPFAM" id="SSF47413">
    <property type="entry name" value="lambda repressor-like DNA-binding domains"/>
    <property type="match status" value="1"/>
</dbReference>
<accession>A0ABY2KRI9</accession>
<gene>
    <name evidence="3" type="ORF">EEB11_02015</name>
</gene>
<sequence length="110" mass="12380">MSLSERLFELRQGSNTSLQKLADAVGVSKAHIWELEKGRTANPSFELVQKLAAHFGVTPEALTGATDVPHPAEQQIERIHRDLKDLSDRDRSLIEEMVRSMRRDRTASEA</sequence>
<dbReference type="Gene3D" id="1.10.260.40">
    <property type="entry name" value="lambda repressor-like DNA-binding domains"/>
    <property type="match status" value="1"/>
</dbReference>
<dbReference type="RefSeq" id="WP_135428728.1">
    <property type="nucleotide sequence ID" value="NZ_RPEM01000001.1"/>
</dbReference>
<comment type="caution">
    <text evidence="3">The sequence shown here is derived from an EMBL/GenBank/DDBJ whole genome shotgun (WGS) entry which is preliminary data.</text>
</comment>
<keyword evidence="4" id="KW-1185">Reference proteome</keyword>
<dbReference type="PROSITE" id="PS50943">
    <property type="entry name" value="HTH_CROC1"/>
    <property type="match status" value="1"/>
</dbReference>
<dbReference type="Proteomes" id="UP000297741">
    <property type="component" value="Unassembled WGS sequence"/>
</dbReference>
<dbReference type="PANTHER" id="PTHR46558:SF11">
    <property type="entry name" value="HTH-TYPE TRANSCRIPTIONAL REGULATOR XRE"/>
    <property type="match status" value="1"/>
</dbReference>
<evidence type="ECO:0000256" key="1">
    <source>
        <dbReference type="ARBA" id="ARBA00023125"/>
    </source>
</evidence>
<reference evidence="3 4" key="1">
    <citation type="submission" date="2018-11" db="EMBL/GenBank/DDBJ databases">
        <title>Tabrizicola sp. isolated from sediment of alpine lake.</title>
        <authorList>
            <person name="Liu Z."/>
        </authorList>
    </citation>
    <scope>NUCLEOTIDE SEQUENCE [LARGE SCALE GENOMIC DNA]</scope>
    <source>
        <strain evidence="3 4">DRYC-M-16</strain>
    </source>
</reference>
<dbReference type="InterPro" id="IPR010982">
    <property type="entry name" value="Lambda_DNA-bd_dom_sf"/>
</dbReference>
<dbReference type="CDD" id="cd00093">
    <property type="entry name" value="HTH_XRE"/>
    <property type="match status" value="1"/>
</dbReference>
<keyword evidence="1" id="KW-0238">DNA-binding</keyword>
<dbReference type="Pfam" id="PF01381">
    <property type="entry name" value="HTH_3"/>
    <property type="match status" value="1"/>
</dbReference>
<evidence type="ECO:0000259" key="2">
    <source>
        <dbReference type="PROSITE" id="PS50943"/>
    </source>
</evidence>
<feature type="domain" description="HTH cro/C1-type" evidence="2">
    <location>
        <begin position="9"/>
        <end position="62"/>
    </location>
</feature>
<proteinExistence type="predicted"/>
<name>A0ABY2KRI9_9RHOB</name>
<dbReference type="InterPro" id="IPR001387">
    <property type="entry name" value="Cro/C1-type_HTH"/>
</dbReference>
<dbReference type="SMART" id="SM00530">
    <property type="entry name" value="HTH_XRE"/>
    <property type="match status" value="1"/>
</dbReference>
<evidence type="ECO:0000313" key="4">
    <source>
        <dbReference type="Proteomes" id="UP000297741"/>
    </source>
</evidence>
<protein>
    <submittedName>
        <fullName evidence="3">XRE family transcriptional regulator</fullName>
    </submittedName>
</protein>
<evidence type="ECO:0000313" key="3">
    <source>
        <dbReference type="EMBL" id="TGD45350.1"/>
    </source>
</evidence>
<organism evidence="3 4">
    <name type="scientific">Pseudotabrizicola sediminis</name>
    <dbReference type="NCBI Taxonomy" id="2486418"/>
    <lineage>
        <taxon>Bacteria</taxon>
        <taxon>Pseudomonadati</taxon>
        <taxon>Pseudomonadota</taxon>
        <taxon>Alphaproteobacteria</taxon>
        <taxon>Rhodobacterales</taxon>
        <taxon>Paracoccaceae</taxon>
        <taxon>Pseudotabrizicola</taxon>
    </lineage>
</organism>
<dbReference type="EMBL" id="RPEM01000001">
    <property type="protein sequence ID" value="TGD45350.1"/>
    <property type="molecule type" value="Genomic_DNA"/>
</dbReference>